<dbReference type="InterPro" id="IPR014001">
    <property type="entry name" value="Helicase_ATP-bd"/>
</dbReference>
<evidence type="ECO:0000259" key="9">
    <source>
        <dbReference type="PROSITE" id="PS51643"/>
    </source>
</evidence>
<dbReference type="CDD" id="cd09641">
    <property type="entry name" value="Cas3''_I"/>
    <property type="match status" value="1"/>
</dbReference>
<dbReference type="GO" id="GO:0003724">
    <property type="term" value="F:RNA helicase activity"/>
    <property type="evidence" value="ECO:0007669"/>
    <property type="project" value="TreeGrafter"/>
</dbReference>
<keyword evidence="3" id="KW-0347">Helicase</keyword>
<accession>A0A951MFS7</accession>
<reference evidence="10 11" key="1">
    <citation type="journal article" date="2020" name="Syst. Appl. Microbiol.">
        <title>Arthrospiribacter ruber gen. nov., sp. nov., a novel bacterium isolated from Arthrospira cultures.</title>
        <authorList>
            <person name="Waleron M."/>
            <person name="Misztak A."/>
            <person name="Waleron M.M."/>
            <person name="Furmaniak M."/>
            <person name="Mrozik A."/>
            <person name="Waleron K."/>
        </authorList>
    </citation>
    <scope>NUCLEOTIDE SEQUENCE [LARGE SCALE GENOMIC DNA]</scope>
    <source>
        <strain evidence="10 11">DPMB0001</strain>
    </source>
</reference>
<dbReference type="PROSITE" id="PS51643">
    <property type="entry name" value="HD_CAS3"/>
    <property type="match status" value="1"/>
</dbReference>
<evidence type="ECO:0000259" key="8">
    <source>
        <dbReference type="PROSITE" id="PS51194"/>
    </source>
</evidence>
<feature type="domain" description="HD Cas3-type" evidence="9">
    <location>
        <begin position="11"/>
        <end position="205"/>
    </location>
</feature>
<feature type="domain" description="Helicase C-terminal" evidence="8">
    <location>
        <begin position="475"/>
        <end position="628"/>
    </location>
</feature>
<dbReference type="Pfam" id="PF22590">
    <property type="entry name" value="Cas3-like_C_2"/>
    <property type="match status" value="1"/>
</dbReference>
<dbReference type="RefSeq" id="WP_219294240.1">
    <property type="nucleotide sequence ID" value="NZ_RPHB01000016.1"/>
</dbReference>
<dbReference type="InterPro" id="IPR011545">
    <property type="entry name" value="DEAD/DEAH_box_helicase_dom"/>
</dbReference>
<dbReference type="InterPro" id="IPR001650">
    <property type="entry name" value="Helicase_C-like"/>
</dbReference>
<evidence type="ECO:0000256" key="6">
    <source>
        <dbReference type="ARBA" id="ARBA00038437"/>
    </source>
</evidence>
<evidence type="ECO:0000313" key="11">
    <source>
        <dbReference type="Proteomes" id="UP000727490"/>
    </source>
</evidence>
<evidence type="ECO:0000256" key="3">
    <source>
        <dbReference type="ARBA" id="ARBA00022806"/>
    </source>
</evidence>
<comment type="caution">
    <text evidence="10">The sequence shown here is derived from an EMBL/GenBank/DDBJ whole genome shotgun (WGS) entry which is preliminary data.</text>
</comment>
<proteinExistence type="inferred from homology"/>
<dbReference type="EMBL" id="RPHB01000016">
    <property type="protein sequence ID" value="MBW3470439.1"/>
    <property type="molecule type" value="Genomic_DNA"/>
</dbReference>
<dbReference type="InterPro" id="IPR006483">
    <property type="entry name" value="CRISPR-assoc_Cas3_HD"/>
</dbReference>
<dbReference type="NCBIfam" id="TIGR01587">
    <property type="entry name" value="cas3_core"/>
    <property type="match status" value="1"/>
</dbReference>
<organism evidence="10 11">
    <name type="scientific">Arthrospiribacter ruber</name>
    <dbReference type="NCBI Taxonomy" id="2487934"/>
    <lineage>
        <taxon>Bacteria</taxon>
        <taxon>Pseudomonadati</taxon>
        <taxon>Bacteroidota</taxon>
        <taxon>Cytophagia</taxon>
        <taxon>Cytophagales</taxon>
        <taxon>Cyclobacteriaceae</taxon>
        <taxon>Arthrospiribacter</taxon>
    </lineage>
</organism>
<evidence type="ECO:0000256" key="2">
    <source>
        <dbReference type="ARBA" id="ARBA00022801"/>
    </source>
</evidence>
<comment type="similarity">
    <text evidence="6">Belongs to the DEAD box helicase family.</text>
</comment>
<keyword evidence="2" id="KW-0378">Hydrolase</keyword>
<dbReference type="SMART" id="SM00487">
    <property type="entry name" value="DEXDc"/>
    <property type="match status" value="1"/>
</dbReference>
<evidence type="ECO:0000256" key="4">
    <source>
        <dbReference type="ARBA" id="ARBA00022840"/>
    </source>
</evidence>
<dbReference type="InterPro" id="IPR006474">
    <property type="entry name" value="Helicase_Cas3_CRISPR-ass_core"/>
</dbReference>
<dbReference type="GO" id="GO:0005829">
    <property type="term" value="C:cytosol"/>
    <property type="evidence" value="ECO:0007669"/>
    <property type="project" value="TreeGrafter"/>
</dbReference>
<keyword evidence="5" id="KW-0051">Antiviral defense</keyword>
<evidence type="ECO:0000259" key="7">
    <source>
        <dbReference type="PROSITE" id="PS51192"/>
    </source>
</evidence>
<keyword evidence="4" id="KW-0067">ATP-binding</keyword>
<dbReference type="Pfam" id="PF00270">
    <property type="entry name" value="DEAD"/>
    <property type="match status" value="1"/>
</dbReference>
<dbReference type="PROSITE" id="PS51192">
    <property type="entry name" value="HELICASE_ATP_BIND_1"/>
    <property type="match status" value="1"/>
</dbReference>
<keyword evidence="1" id="KW-0547">Nucleotide-binding</keyword>
<evidence type="ECO:0000313" key="10">
    <source>
        <dbReference type="EMBL" id="MBW3470439.1"/>
    </source>
</evidence>
<dbReference type="GO" id="GO:0005524">
    <property type="term" value="F:ATP binding"/>
    <property type="evidence" value="ECO:0007669"/>
    <property type="project" value="UniProtKB-KW"/>
</dbReference>
<dbReference type="InterPro" id="IPR054712">
    <property type="entry name" value="Cas3-like_dom"/>
</dbReference>
<gene>
    <name evidence="10" type="primary">cas3</name>
    <name evidence="10" type="ORF">EGN73_21910</name>
</gene>
<dbReference type="PANTHER" id="PTHR47959:SF16">
    <property type="entry name" value="CRISPR-ASSOCIATED NUCLEASE_HELICASE CAS3-RELATED"/>
    <property type="match status" value="1"/>
</dbReference>
<name>A0A951MFS7_9BACT</name>
<sequence>MDDFFNRFLAKSDGQTTLEMHTRHVIAAGESLLECLPFKPVERGFWREKLFRCAVLHDLGKIHSEFQRRLHGAKDVAIRHEIISLWFCEKFLEIPEDEMFAIATHHKGIIPHLDSSGKLNKGNLTYEIENAINKDPEKLNPETLSHWLALFGLNFKIQDNATSLQISKKWIKILHHRLQKESVESPDYLKHFSLMRALLIASDHIGSARLENDLPSYKEIGLRDFQPHDKNGEYFSFRHFQEKLQHIQSDVILHAPTGSGKTEAALSWVFANQQKNARLFYLLPYTASINAMVKRLQNIFGKERVTALHSKTLDFFYEQLAEEVSNNETIDYEKLEAEARSKKSLSDELFFPVKVATLHQVLKTSLKGKGWELSLYDYKNALFIIDEFHTYNALLTGMLLASIKLFRKLFDAKFFFMSATIPDFMLKNIIEEVFDGDASKLIRPNPAIESDRVILDRKRHVLNCQAGMTIRDKVDLIKKYLNGGKSVLVIVNNVKTAQNLFEEIGYQENDKVALLHSGFHKKGRMEIEKRITHEDQDKRPKLLIATQAVEVSLDIDYDVAFIENAPIDALIQRFGRVNRAGKKALAPIYLFEDIIGNTKYFYDEEVLQNTWQNLLRFNNKELSENDLTTVCNQVYENGYNESQRKDYEQGLRNSTIQNFETDWIAGDWDNWIDTALEQNNQKIEILCGNLISDFEELRMQKRYIEANQLLVQVYYYELRGTHFKKDEKLNLTIAYDFEYIELTGYWVTKKNIETQFI</sequence>
<dbReference type="NCBIfam" id="TIGR01596">
    <property type="entry name" value="cas3_HD"/>
    <property type="match status" value="1"/>
</dbReference>
<protein>
    <submittedName>
        <fullName evidence="10">CRISPR-associated helicase Cas3</fullName>
    </submittedName>
</protein>
<dbReference type="PANTHER" id="PTHR47959">
    <property type="entry name" value="ATP-DEPENDENT RNA HELICASE RHLE-RELATED"/>
    <property type="match status" value="1"/>
</dbReference>
<dbReference type="AlphaFoldDB" id="A0A951MFS7"/>
<evidence type="ECO:0000256" key="1">
    <source>
        <dbReference type="ARBA" id="ARBA00022741"/>
    </source>
</evidence>
<evidence type="ECO:0000256" key="5">
    <source>
        <dbReference type="ARBA" id="ARBA00023118"/>
    </source>
</evidence>
<dbReference type="GO" id="GO:0051607">
    <property type="term" value="P:defense response to virus"/>
    <property type="evidence" value="ECO:0007669"/>
    <property type="project" value="UniProtKB-KW"/>
</dbReference>
<dbReference type="Proteomes" id="UP000727490">
    <property type="component" value="Unassembled WGS sequence"/>
</dbReference>
<dbReference type="PROSITE" id="PS51194">
    <property type="entry name" value="HELICASE_CTER"/>
    <property type="match status" value="1"/>
</dbReference>
<dbReference type="GO" id="GO:0003676">
    <property type="term" value="F:nucleic acid binding"/>
    <property type="evidence" value="ECO:0007669"/>
    <property type="project" value="InterPro"/>
</dbReference>
<keyword evidence="11" id="KW-1185">Reference proteome</keyword>
<feature type="domain" description="Helicase ATP-binding" evidence="7">
    <location>
        <begin position="242"/>
        <end position="439"/>
    </location>
</feature>
<dbReference type="InterPro" id="IPR050079">
    <property type="entry name" value="DEAD_box_RNA_helicase"/>
</dbReference>
<dbReference type="GO" id="GO:0016787">
    <property type="term" value="F:hydrolase activity"/>
    <property type="evidence" value="ECO:0007669"/>
    <property type="project" value="UniProtKB-KW"/>
</dbReference>
<dbReference type="SMART" id="SM00490">
    <property type="entry name" value="HELICc"/>
    <property type="match status" value="1"/>
</dbReference>